<evidence type="ECO:0000313" key="2">
    <source>
        <dbReference type="EMBL" id="EZG79654.1"/>
    </source>
</evidence>
<proteinExistence type="predicted"/>
<dbReference type="RefSeq" id="XP_011134399.1">
    <property type="nucleotide sequence ID" value="XM_011136097.1"/>
</dbReference>
<protein>
    <submittedName>
        <fullName evidence="2">Uncharacterized protein</fullName>
    </submittedName>
</protein>
<keyword evidence="3" id="KW-1185">Reference proteome</keyword>
<evidence type="ECO:0000256" key="1">
    <source>
        <dbReference type="SAM" id="Coils"/>
    </source>
</evidence>
<feature type="coiled-coil region" evidence="1">
    <location>
        <begin position="79"/>
        <end position="106"/>
    </location>
</feature>
<dbReference type="VEuPathDB" id="CryptoDB:GNI_024770"/>
<evidence type="ECO:0000313" key="3">
    <source>
        <dbReference type="Proteomes" id="UP000019763"/>
    </source>
</evidence>
<name>A0A023BBM0_GRENI</name>
<reference evidence="2" key="1">
    <citation type="submission" date="2013-12" db="EMBL/GenBank/DDBJ databases">
        <authorList>
            <person name="Omoto C.K."/>
            <person name="Sibley D."/>
            <person name="Venepally P."/>
            <person name="Hadjithomas M."/>
            <person name="Karamycheva S."/>
            <person name="Brunk B."/>
            <person name="Roos D."/>
            <person name="Caler E."/>
            <person name="Lorenzi H."/>
        </authorList>
    </citation>
    <scope>NUCLEOTIDE SEQUENCE</scope>
</reference>
<comment type="caution">
    <text evidence="2">The sequence shown here is derived from an EMBL/GenBank/DDBJ whole genome shotgun (WGS) entry which is preliminary data.</text>
</comment>
<organism evidence="2 3">
    <name type="scientific">Gregarina niphandrodes</name>
    <name type="common">Septate eugregarine</name>
    <dbReference type="NCBI Taxonomy" id="110365"/>
    <lineage>
        <taxon>Eukaryota</taxon>
        <taxon>Sar</taxon>
        <taxon>Alveolata</taxon>
        <taxon>Apicomplexa</taxon>
        <taxon>Conoidasida</taxon>
        <taxon>Gregarinasina</taxon>
        <taxon>Eugregarinorida</taxon>
        <taxon>Gregarinidae</taxon>
        <taxon>Gregarina</taxon>
    </lineage>
</organism>
<gene>
    <name evidence="2" type="ORF">GNI_024770</name>
</gene>
<dbReference type="Proteomes" id="UP000019763">
    <property type="component" value="Unassembled WGS sequence"/>
</dbReference>
<sequence>MLSTKYQELSGRYCNLLARYQALIEIMCLQDNALLHSGNDNQLCPWQNLDIESIPSSPVSTDSNHMSEVNLHPGLLGEIRALRLLLDQERNEKMKYKQLLNESKNEVKFGKTRVFDFSFK</sequence>
<dbReference type="EMBL" id="AFNH02000183">
    <property type="protein sequence ID" value="EZG79654.1"/>
    <property type="molecule type" value="Genomic_DNA"/>
</dbReference>
<keyword evidence="1" id="KW-0175">Coiled coil</keyword>
<dbReference type="GeneID" id="22911127"/>
<accession>A0A023BBM0</accession>
<dbReference type="AlphaFoldDB" id="A0A023BBM0"/>